<accession>A0A2M9CPG6</accession>
<keyword evidence="2" id="KW-0472">Membrane</keyword>
<gene>
    <name evidence="4" type="ORF">CLV28_1273</name>
</gene>
<keyword evidence="2" id="KW-0812">Transmembrane</keyword>
<feature type="transmembrane region" description="Helical" evidence="2">
    <location>
        <begin position="67"/>
        <end position="86"/>
    </location>
</feature>
<dbReference type="InterPro" id="IPR005182">
    <property type="entry name" value="YdbS-like_PH"/>
</dbReference>
<feature type="transmembrane region" description="Helical" evidence="2">
    <location>
        <begin position="33"/>
        <end position="55"/>
    </location>
</feature>
<keyword evidence="2" id="KW-1133">Transmembrane helix</keyword>
<organism evidence="4 5">
    <name type="scientific">Sediminihabitans luteus</name>
    <dbReference type="NCBI Taxonomy" id="1138585"/>
    <lineage>
        <taxon>Bacteria</taxon>
        <taxon>Bacillati</taxon>
        <taxon>Actinomycetota</taxon>
        <taxon>Actinomycetes</taxon>
        <taxon>Micrococcales</taxon>
        <taxon>Cellulomonadaceae</taxon>
        <taxon>Sediminihabitans</taxon>
    </lineage>
</organism>
<sequence length="301" mass="32887">MPETAENVRLHRRILTRYILPNERVVVATRRHWAVILPETALVAVSFVVVGLAATALSGPTGGQGDVIWFLWLALVLHWVWRIFEWRTEWFVATDKRLLLVFGLITHKVAMMPLGKVTDMNYSRSILGRVLGYGQFLLESAGQDQALRQIDYVRAPDATYQLLCDTLFNPGGSRKDDAPDDEDEGPSDRDEPRDPPGPGGRGRASTPGAPTVRPVPVGPEPVVVPGRTGGTRVGRREPTAPVPHGPVHRPASATPPAPPRPGRHVGSPATQPVTADDDARGWDTSSESRSTYVHLGEDPRP</sequence>
<keyword evidence="5" id="KW-1185">Reference proteome</keyword>
<evidence type="ECO:0000256" key="2">
    <source>
        <dbReference type="SAM" id="Phobius"/>
    </source>
</evidence>
<evidence type="ECO:0000313" key="4">
    <source>
        <dbReference type="EMBL" id="PJJ73792.1"/>
    </source>
</evidence>
<evidence type="ECO:0000259" key="3">
    <source>
        <dbReference type="Pfam" id="PF03703"/>
    </source>
</evidence>
<dbReference type="AlphaFoldDB" id="A0A2M9CPG6"/>
<dbReference type="EMBL" id="PGFE01000002">
    <property type="protein sequence ID" value="PJJ73792.1"/>
    <property type="molecule type" value="Genomic_DNA"/>
</dbReference>
<dbReference type="Proteomes" id="UP000231693">
    <property type="component" value="Unassembled WGS sequence"/>
</dbReference>
<comment type="caution">
    <text evidence="4">The sequence shown here is derived from an EMBL/GenBank/DDBJ whole genome shotgun (WGS) entry which is preliminary data.</text>
</comment>
<evidence type="ECO:0000256" key="1">
    <source>
        <dbReference type="SAM" id="MobiDB-lite"/>
    </source>
</evidence>
<name>A0A2M9CPG6_9CELL</name>
<protein>
    <submittedName>
        <fullName evidence="4">PH (Pleckstrin Homology) domain-containing protein</fullName>
    </submittedName>
</protein>
<feature type="compositionally biased region" description="Low complexity" evidence="1">
    <location>
        <begin position="203"/>
        <end position="226"/>
    </location>
</feature>
<dbReference type="Pfam" id="PF03703">
    <property type="entry name" value="bPH_2"/>
    <property type="match status" value="1"/>
</dbReference>
<proteinExistence type="predicted"/>
<reference evidence="4 5" key="1">
    <citation type="submission" date="2017-11" db="EMBL/GenBank/DDBJ databases">
        <title>Genomic Encyclopedia of Archaeal and Bacterial Type Strains, Phase II (KMG-II): From Individual Species to Whole Genera.</title>
        <authorList>
            <person name="Goeker M."/>
        </authorList>
    </citation>
    <scope>NUCLEOTIDE SEQUENCE [LARGE SCALE GENOMIC DNA]</scope>
    <source>
        <strain evidence="4 5">DSM 25478</strain>
    </source>
</reference>
<dbReference type="PANTHER" id="PTHR37938">
    <property type="entry name" value="BLL0215 PROTEIN"/>
    <property type="match status" value="1"/>
</dbReference>
<dbReference type="PANTHER" id="PTHR37938:SF1">
    <property type="entry name" value="BLL0215 PROTEIN"/>
    <property type="match status" value="1"/>
</dbReference>
<feature type="domain" description="YdbS-like PH" evidence="3">
    <location>
        <begin position="86"/>
        <end position="158"/>
    </location>
</feature>
<feature type="transmembrane region" description="Helical" evidence="2">
    <location>
        <begin position="98"/>
        <end position="115"/>
    </location>
</feature>
<feature type="region of interest" description="Disordered" evidence="1">
    <location>
        <begin position="169"/>
        <end position="301"/>
    </location>
</feature>
<dbReference type="RefSeq" id="WP_203968303.1">
    <property type="nucleotide sequence ID" value="NZ_BOOX01000018.1"/>
</dbReference>
<evidence type="ECO:0000313" key="5">
    <source>
        <dbReference type="Proteomes" id="UP000231693"/>
    </source>
</evidence>